<accession>A0A6A1VCR7</accession>
<dbReference type="PRINTS" id="PR00364">
    <property type="entry name" value="DISEASERSIST"/>
</dbReference>
<dbReference type="InterPro" id="IPR036388">
    <property type="entry name" value="WH-like_DNA-bd_sf"/>
</dbReference>
<keyword evidence="3" id="KW-0611">Plant defense</keyword>
<dbReference type="FunFam" id="3.40.50.300:FF:001091">
    <property type="entry name" value="Probable disease resistance protein At1g61300"/>
    <property type="match status" value="1"/>
</dbReference>
<dbReference type="SUPFAM" id="SSF52540">
    <property type="entry name" value="P-loop containing nucleoside triphosphate hydrolases"/>
    <property type="match status" value="1"/>
</dbReference>
<gene>
    <name evidence="6" type="ORF">CJ030_MR6G009079</name>
</gene>
<dbReference type="InterPro" id="IPR044974">
    <property type="entry name" value="Disease_R_plants"/>
</dbReference>
<dbReference type="InterPro" id="IPR002182">
    <property type="entry name" value="NB-ARC"/>
</dbReference>
<evidence type="ECO:0000256" key="3">
    <source>
        <dbReference type="ARBA" id="ARBA00022821"/>
    </source>
</evidence>
<dbReference type="InterPro" id="IPR041118">
    <property type="entry name" value="Rx_N"/>
</dbReference>
<dbReference type="AlphaFoldDB" id="A0A6A1VCR7"/>
<dbReference type="Gene3D" id="1.10.10.10">
    <property type="entry name" value="Winged helix-like DNA-binding domain superfamily/Winged helix DNA-binding domain"/>
    <property type="match status" value="1"/>
</dbReference>
<dbReference type="FunFam" id="1.10.8.430:FF:000003">
    <property type="entry name" value="Probable disease resistance protein At5g66910"/>
    <property type="match status" value="1"/>
</dbReference>
<dbReference type="InterPro" id="IPR027417">
    <property type="entry name" value="P-loop_NTPase"/>
</dbReference>
<dbReference type="InterPro" id="IPR042197">
    <property type="entry name" value="Apaf_helical"/>
</dbReference>
<dbReference type="Gene3D" id="3.40.50.300">
    <property type="entry name" value="P-loop containing nucleotide triphosphate hydrolases"/>
    <property type="match status" value="1"/>
</dbReference>
<sequence length="449" mass="51638">MADSIVTVLLEYLPGLLAEEAHLLHGVEDQVKSLHRELRLMNIFLQNSEGKRNEHDIVKEVVRQIRDVAHEVEDVIDTFVLNVAEQRKRNVLGKIVHSLNHAITVHQVAKKIEGLNKEINKIYDNITKYGIERTEARVDAAAVEALHKRRRDVEEDDVVGFAHDSATLVKQLTEGNPSLDVISIIGMGGLGKTTLARKLYNSDKVKSRFRFRAWVYVSQDFQIRDLLLKIFKSVAPNYENDVMPEEMNEDELKKQMFVYLEGKRYLIVMDDIWGSEVWNDVRTAFPLNMRGSRILITSRIQEVALHASRNPPYFLPVLNKDESWELFCKKVFRAENCPADLETLGRQIVESCHGLPLAIVVLGGVLANKEKTQRTWSRLVGHVNSCLTHATTICKDILALSYAHLPRRLKPCFMYFGMYPEDFEIPVRKLIELWIAEGFMYTGSRRMER</sequence>
<dbReference type="GO" id="GO:0098542">
    <property type="term" value="P:defense response to other organism"/>
    <property type="evidence" value="ECO:0007669"/>
    <property type="project" value="TreeGrafter"/>
</dbReference>
<organism evidence="6 7">
    <name type="scientific">Morella rubra</name>
    <name type="common">Chinese bayberry</name>
    <dbReference type="NCBI Taxonomy" id="262757"/>
    <lineage>
        <taxon>Eukaryota</taxon>
        <taxon>Viridiplantae</taxon>
        <taxon>Streptophyta</taxon>
        <taxon>Embryophyta</taxon>
        <taxon>Tracheophyta</taxon>
        <taxon>Spermatophyta</taxon>
        <taxon>Magnoliopsida</taxon>
        <taxon>eudicotyledons</taxon>
        <taxon>Gunneridae</taxon>
        <taxon>Pentapetalae</taxon>
        <taxon>rosids</taxon>
        <taxon>fabids</taxon>
        <taxon>Fagales</taxon>
        <taxon>Myricaceae</taxon>
        <taxon>Morella</taxon>
    </lineage>
</organism>
<dbReference type="Pfam" id="PF00931">
    <property type="entry name" value="NB-ARC"/>
    <property type="match status" value="1"/>
</dbReference>
<dbReference type="Gene3D" id="1.10.8.430">
    <property type="entry name" value="Helical domain of apoptotic protease-activating factors"/>
    <property type="match status" value="1"/>
</dbReference>
<proteinExistence type="predicted"/>
<evidence type="ECO:0000256" key="1">
    <source>
        <dbReference type="ARBA" id="ARBA00022737"/>
    </source>
</evidence>
<keyword evidence="7" id="KW-1185">Reference proteome</keyword>
<dbReference type="EMBL" id="RXIC02000024">
    <property type="protein sequence ID" value="KAB1210639.1"/>
    <property type="molecule type" value="Genomic_DNA"/>
</dbReference>
<evidence type="ECO:0000259" key="5">
    <source>
        <dbReference type="Pfam" id="PF18052"/>
    </source>
</evidence>
<feature type="domain" description="Disease resistance N-terminal" evidence="5">
    <location>
        <begin position="5"/>
        <end position="90"/>
    </location>
</feature>
<keyword evidence="1" id="KW-0677">Repeat</keyword>
<feature type="domain" description="NB-ARC" evidence="4">
    <location>
        <begin position="167"/>
        <end position="336"/>
    </location>
</feature>
<dbReference type="PANTHER" id="PTHR23155:SF1193">
    <property type="entry name" value="DISEASE RESISTANCE PROTEIN RPP13-RELATED"/>
    <property type="match status" value="1"/>
</dbReference>
<dbReference type="CDD" id="cd14798">
    <property type="entry name" value="RX-CC_like"/>
    <property type="match status" value="1"/>
</dbReference>
<keyword evidence="2" id="KW-0547">Nucleotide-binding</keyword>
<evidence type="ECO:0000313" key="6">
    <source>
        <dbReference type="EMBL" id="KAB1210639.1"/>
    </source>
</evidence>
<reference evidence="6 7" key="1">
    <citation type="journal article" date="2019" name="Plant Biotechnol. J.">
        <title>The red bayberry genome and genetic basis of sex determination.</title>
        <authorList>
            <person name="Jia H.M."/>
            <person name="Jia H.J."/>
            <person name="Cai Q.L."/>
            <person name="Wang Y."/>
            <person name="Zhao H.B."/>
            <person name="Yang W.F."/>
            <person name="Wang G.Y."/>
            <person name="Li Y.H."/>
            <person name="Zhan D.L."/>
            <person name="Shen Y.T."/>
            <person name="Niu Q.F."/>
            <person name="Chang L."/>
            <person name="Qiu J."/>
            <person name="Zhao L."/>
            <person name="Xie H.B."/>
            <person name="Fu W.Y."/>
            <person name="Jin J."/>
            <person name="Li X.W."/>
            <person name="Jiao Y."/>
            <person name="Zhou C.C."/>
            <person name="Tu T."/>
            <person name="Chai C.Y."/>
            <person name="Gao J.L."/>
            <person name="Fan L.J."/>
            <person name="van de Weg E."/>
            <person name="Wang J.Y."/>
            <person name="Gao Z.S."/>
        </authorList>
    </citation>
    <scope>NUCLEOTIDE SEQUENCE [LARGE SCALE GENOMIC DNA]</scope>
    <source>
        <tissue evidence="6">Leaves</tissue>
    </source>
</reference>
<dbReference type="Gene3D" id="1.20.5.4130">
    <property type="match status" value="1"/>
</dbReference>
<dbReference type="InterPro" id="IPR038005">
    <property type="entry name" value="RX-like_CC"/>
</dbReference>
<comment type="caution">
    <text evidence="6">The sequence shown here is derived from an EMBL/GenBank/DDBJ whole genome shotgun (WGS) entry which is preliminary data.</text>
</comment>
<dbReference type="OrthoDB" id="3027644at2759"/>
<evidence type="ECO:0000313" key="7">
    <source>
        <dbReference type="Proteomes" id="UP000516437"/>
    </source>
</evidence>
<dbReference type="PANTHER" id="PTHR23155">
    <property type="entry name" value="DISEASE RESISTANCE PROTEIN RP"/>
    <property type="match status" value="1"/>
</dbReference>
<evidence type="ECO:0008006" key="8">
    <source>
        <dbReference type="Google" id="ProtNLM"/>
    </source>
</evidence>
<evidence type="ECO:0000256" key="2">
    <source>
        <dbReference type="ARBA" id="ARBA00022741"/>
    </source>
</evidence>
<protein>
    <recommendedName>
        <fullName evidence="8">Disease resistance protein RPP13</fullName>
    </recommendedName>
</protein>
<dbReference type="Proteomes" id="UP000516437">
    <property type="component" value="Chromosome 6"/>
</dbReference>
<dbReference type="Pfam" id="PF18052">
    <property type="entry name" value="Rx_N"/>
    <property type="match status" value="1"/>
</dbReference>
<evidence type="ECO:0000259" key="4">
    <source>
        <dbReference type="Pfam" id="PF00931"/>
    </source>
</evidence>
<dbReference type="GO" id="GO:0043531">
    <property type="term" value="F:ADP binding"/>
    <property type="evidence" value="ECO:0007669"/>
    <property type="project" value="InterPro"/>
</dbReference>
<name>A0A6A1VCR7_9ROSI</name>